<dbReference type="InterPro" id="IPR027417">
    <property type="entry name" value="P-loop_NTPase"/>
</dbReference>
<dbReference type="EMBL" id="LROU01000118">
    <property type="protein sequence ID" value="KYF34394.1"/>
    <property type="molecule type" value="Genomic_DNA"/>
</dbReference>
<dbReference type="GO" id="GO:0015808">
    <property type="term" value="P:L-alanine transport"/>
    <property type="evidence" value="ECO:0007669"/>
    <property type="project" value="TreeGrafter"/>
</dbReference>
<reference evidence="5 6" key="1">
    <citation type="submission" date="2016-01" db="EMBL/GenBank/DDBJ databases">
        <title>Highly variable Streptococcus oralis 1 are common among viridans streptococci isolated from primates.</title>
        <authorList>
            <person name="Denapaite D."/>
            <person name="Rieger M."/>
            <person name="Koendgen S."/>
            <person name="Brueckner R."/>
            <person name="Ochigava I."/>
            <person name="Kappeler P."/>
            <person name="Maetz-Rensing K."/>
            <person name="Leendertz F."/>
        </authorList>
    </citation>
    <scope>NUCLEOTIDE SEQUENCE [LARGE SCALE GENOMIC DNA]</scope>
    <source>
        <strain evidence="5 6">M3-1</strain>
    </source>
</reference>
<dbReference type="GO" id="GO:1903805">
    <property type="term" value="P:L-valine import across plasma membrane"/>
    <property type="evidence" value="ECO:0007669"/>
    <property type="project" value="TreeGrafter"/>
</dbReference>
<dbReference type="SUPFAM" id="SSF52540">
    <property type="entry name" value="P-loop containing nucleoside triphosphate hydrolases"/>
    <property type="match status" value="1"/>
</dbReference>
<dbReference type="GO" id="GO:0005524">
    <property type="term" value="F:ATP binding"/>
    <property type="evidence" value="ECO:0007669"/>
    <property type="project" value="UniProtKB-KW"/>
</dbReference>
<evidence type="ECO:0000256" key="3">
    <source>
        <dbReference type="ARBA" id="ARBA00022840"/>
    </source>
</evidence>
<organism evidence="5 6">
    <name type="scientific">Streptococcus mitis</name>
    <dbReference type="NCBI Taxonomy" id="28037"/>
    <lineage>
        <taxon>Bacteria</taxon>
        <taxon>Bacillati</taxon>
        <taxon>Bacillota</taxon>
        <taxon>Bacilli</taxon>
        <taxon>Lactobacillales</taxon>
        <taxon>Streptococcaceae</taxon>
        <taxon>Streptococcus</taxon>
        <taxon>Streptococcus mitis group</taxon>
    </lineage>
</organism>
<dbReference type="GO" id="GO:0015188">
    <property type="term" value="F:L-isoleucine transmembrane transporter activity"/>
    <property type="evidence" value="ECO:0007669"/>
    <property type="project" value="TreeGrafter"/>
</dbReference>
<protein>
    <submittedName>
        <fullName evidence="5">Branched-chain amino acid transport ATP-binding protein LivG</fullName>
    </submittedName>
</protein>
<dbReference type="PANTHER" id="PTHR45772:SF7">
    <property type="entry name" value="AMINO ACID ABC TRANSPORTER ATP-BINDING PROTEIN"/>
    <property type="match status" value="1"/>
</dbReference>
<dbReference type="GO" id="GO:0005304">
    <property type="term" value="F:L-valine transmembrane transporter activity"/>
    <property type="evidence" value="ECO:0007669"/>
    <property type="project" value="TreeGrafter"/>
</dbReference>
<evidence type="ECO:0000313" key="6">
    <source>
        <dbReference type="Proteomes" id="UP000075442"/>
    </source>
</evidence>
<evidence type="ECO:0000259" key="4">
    <source>
        <dbReference type="Pfam" id="PF00005"/>
    </source>
</evidence>
<evidence type="ECO:0000256" key="2">
    <source>
        <dbReference type="ARBA" id="ARBA00022741"/>
    </source>
</evidence>
<sequence length="124" mass="13381">MALLEVKQLTKHFGGLTAVGDVTLELNEGELVGLIGPNGAGKTTLFNLLTGVYEPSEGTVTLDGHLLNGKAPYKIASLGLGRTFQNIRLFKDLTVLDNVLIAFGNHHKQHVFASFFALTSFLQE</sequence>
<dbReference type="InterPro" id="IPR051120">
    <property type="entry name" value="ABC_AA/LPS_Transport"/>
</dbReference>
<dbReference type="GO" id="GO:0042941">
    <property type="term" value="P:D-alanine transmembrane transport"/>
    <property type="evidence" value="ECO:0007669"/>
    <property type="project" value="TreeGrafter"/>
</dbReference>
<accession>A0A150NLS6</accession>
<dbReference type="GO" id="GO:1903806">
    <property type="term" value="P:L-isoleucine import across plasma membrane"/>
    <property type="evidence" value="ECO:0007669"/>
    <property type="project" value="TreeGrafter"/>
</dbReference>
<dbReference type="InterPro" id="IPR003439">
    <property type="entry name" value="ABC_transporter-like_ATP-bd"/>
</dbReference>
<dbReference type="Proteomes" id="UP000075442">
    <property type="component" value="Unassembled WGS sequence"/>
</dbReference>
<keyword evidence="1" id="KW-0813">Transport</keyword>
<comment type="caution">
    <text evidence="5">The sequence shown here is derived from an EMBL/GenBank/DDBJ whole genome shotgun (WGS) entry which is preliminary data.</text>
</comment>
<dbReference type="Gene3D" id="3.40.50.300">
    <property type="entry name" value="P-loop containing nucleotide triphosphate hydrolases"/>
    <property type="match status" value="1"/>
</dbReference>
<dbReference type="AlphaFoldDB" id="A0A150NLS6"/>
<name>A0A150NLS6_STRMT</name>
<dbReference type="PATRIC" id="fig|28037.235.peg.1414"/>
<dbReference type="Pfam" id="PF00005">
    <property type="entry name" value="ABC_tran"/>
    <property type="match status" value="1"/>
</dbReference>
<dbReference type="GO" id="GO:0015192">
    <property type="term" value="F:L-phenylalanine transmembrane transporter activity"/>
    <property type="evidence" value="ECO:0007669"/>
    <property type="project" value="TreeGrafter"/>
</dbReference>
<gene>
    <name evidence="5" type="ORF">SMIM3I_01517</name>
</gene>
<keyword evidence="3 5" id="KW-0067">ATP-binding</keyword>
<proteinExistence type="predicted"/>
<dbReference type="GO" id="GO:0016887">
    <property type="term" value="F:ATP hydrolysis activity"/>
    <property type="evidence" value="ECO:0007669"/>
    <property type="project" value="InterPro"/>
</dbReference>
<dbReference type="PANTHER" id="PTHR45772">
    <property type="entry name" value="CONSERVED COMPONENT OF ABC TRANSPORTER FOR NATURAL AMINO ACIDS-RELATED"/>
    <property type="match status" value="1"/>
</dbReference>
<evidence type="ECO:0000313" key="5">
    <source>
        <dbReference type="EMBL" id="KYF34394.1"/>
    </source>
</evidence>
<evidence type="ECO:0000256" key="1">
    <source>
        <dbReference type="ARBA" id="ARBA00022448"/>
    </source>
</evidence>
<dbReference type="GO" id="GO:0005886">
    <property type="term" value="C:plasma membrane"/>
    <property type="evidence" value="ECO:0007669"/>
    <property type="project" value="TreeGrafter"/>
</dbReference>
<keyword evidence="2" id="KW-0547">Nucleotide-binding</keyword>
<feature type="domain" description="ABC transporter" evidence="4">
    <location>
        <begin position="21"/>
        <end position="107"/>
    </location>
</feature>